<proteinExistence type="predicted"/>
<dbReference type="EMBL" id="JANIET010000002">
    <property type="protein sequence ID" value="MCQ8230082.1"/>
    <property type="molecule type" value="Genomic_DNA"/>
</dbReference>
<dbReference type="Proteomes" id="UP001300015">
    <property type="component" value="Unassembled WGS sequence"/>
</dbReference>
<name>A0ABT1VRB3_9GAMM</name>
<reference evidence="1 2" key="1">
    <citation type="submission" date="2022-07" db="EMBL/GenBank/DDBJ databases">
        <title>Pantoea trifolii sp. nov. isolated from root nodules of Trifolium rubens.</title>
        <authorList>
            <person name="Kalita M."/>
            <person name="Wdowiak-Wrobel S."/>
            <person name="Marek-Kozaczuk M."/>
            <person name="Palusinska-Szysz M."/>
            <person name="Sokolowski W."/>
            <person name="Coutinho T."/>
            <person name="Hlahane L."/>
        </authorList>
    </citation>
    <scope>NUCLEOTIDE SEQUENCE [LARGE SCALE GENOMIC DNA]</scope>
    <source>
        <strain evidence="1 2">MMK2</strain>
    </source>
</reference>
<accession>A0ABT1VRB3</accession>
<sequence length="66" mass="7472">MAPVSAIAAGLANKHYAIYGNPSYDQHAYLFFLAKLSAIPWFNSRVRHSMMKTARRAIDKKGKHHD</sequence>
<comment type="caution">
    <text evidence="1">The sequence shown here is derived from an EMBL/GenBank/DDBJ whole genome shotgun (WGS) entry which is preliminary data.</text>
</comment>
<dbReference type="RefSeq" id="WP_256698802.1">
    <property type="nucleotide sequence ID" value="NZ_JANIES010000002.1"/>
</dbReference>
<organism evidence="1 2">
    <name type="scientific">Pantoea trifolii</name>
    <dbReference type="NCBI Taxonomy" id="2968030"/>
    <lineage>
        <taxon>Bacteria</taxon>
        <taxon>Pseudomonadati</taxon>
        <taxon>Pseudomonadota</taxon>
        <taxon>Gammaproteobacteria</taxon>
        <taxon>Enterobacterales</taxon>
        <taxon>Erwiniaceae</taxon>
        <taxon>Pantoea</taxon>
    </lineage>
</organism>
<keyword evidence="2" id="KW-1185">Reference proteome</keyword>
<evidence type="ECO:0000313" key="2">
    <source>
        <dbReference type="Proteomes" id="UP001300015"/>
    </source>
</evidence>
<gene>
    <name evidence="1" type="ORF">NQH49_21720</name>
</gene>
<protein>
    <submittedName>
        <fullName evidence="1">Uncharacterized protein</fullName>
    </submittedName>
</protein>
<evidence type="ECO:0000313" key="1">
    <source>
        <dbReference type="EMBL" id="MCQ8230082.1"/>
    </source>
</evidence>